<evidence type="ECO:0000256" key="2">
    <source>
        <dbReference type="ARBA" id="ARBA00022823"/>
    </source>
</evidence>
<keyword evidence="8" id="KW-1185">Reference proteome</keyword>
<dbReference type="RefSeq" id="XP_064852430.1">
    <property type="nucleotide sequence ID" value="XM_064996358.1"/>
</dbReference>
<dbReference type="InterPro" id="IPR033753">
    <property type="entry name" value="GCV_H/Fam206"/>
</dbReference>
<dbReference type="InterPro" id="IPR000089">
    <property type="entry name" value="Biotin_lipoyl"/>
</dbReference>
<dbReference type="NCBIfam" id="TIGR00527">
    <property type="entry name" value="gcvH"/>
    <property type="match status" value="1"/>
</dbReference>
<name>A0AAV5QLM2_9ASCO</name>
<dbReference type="GO" id="GO:0009249">
    <property type="term" value="P:protein lipoylation"/>
    <property type="evidence" value="ECO:0007669"/>
    <property type="project" value="TreeGrafter"/>
</dbReference>
<comment type="cofactor">
    <cofactor evidence="5">
        <name>(R)-lipoate</name>
        <dbReference type="ChEBI" id="CHEBI:83088"/>
    </cofactor>
    <text evidence="5">Binds 1 lipoyl cofactor covalently.</text>
</comment>
<protein>
    <recommendedName>
        <fullName evidence="5">Glycine cleavage system H protein</fullName>
    </recommendedName>
</protein>
<dbReference type="PANTHER" id="PTHR11715:SF3">
    <property type="entry name" value="GLYCINE CLEAVAGE SYSTEM H PROTEIN-RELATED"/>
    <property type="match status" value="1"/>
</dbReference>
<dbReference type="GO" id="GO:0005739">
    <property type="term" value="C:mitochondrion"/>
    <property type="evidence" value="ECO:0007669"/>
    <property type="project" value="UniProtKB-SubCell"/>
</dbReference>
<evidence type="ECO:0000313" key="8">
    <source>
        <dbReference type="Proteomes" id="UP001360560"/>
    </source>
</evidence>
<sequence>MFASAFTRVAPRFSLRASYPLKSSIAFATKRFNSSASDLAAANSLKQGSTPFKFSAGPIVTKYTEEHEWVSLHPDGTAFIGITKYAADALGDATFVELPEVGDAVGKTDTIGAVESVKSASEVYAPVSGEVTEVNETVAENPNLLNEDPMGEGWLTQIKLANVEEDFTNNEELMTLEQYTKSLEEDH</sequence>
<dbReference type="HAMAP" id="MF_00272">
    <property type="entry name" value="GcvH"/>
    <property type="match status" value="1"/>
</dbReference>
<dbReference type="InterPro" id="IPR002930">
    <property type="entry name" value="GCV_H"/>
</dbReference>
<gene>
    <name evidence="7" type="ORF">DASC09_027550</name>
</gene>
<dbReference type="Proteomes" id="UP001360560">
    <property type="component" value="Unassembled WGS sequence"/>
</dbReference>
<dbReference type="SUPFAM" id="SSF51230">
    <property type="entry name" value="Single hybrid motif"/>
    <property type="match status" value="1"/>
</dbReference>
<comment type="similarity">
    <text evidence="1 5">Belongs to the GcvH family.</text>
</comment>
<dbReference type="GO" id="GO:0005960">
    <property type="term" value="C:glycine cleavage complex"/>
    <property type="evidence" value="ECO:0007669"/>
    <property type="project" value="UniProtKB-UniRule"/>
</dbReference>
<feature type="domain" description="Lipoyl-binding" evidence="6">
    <location>
        <begin position="77"/>
        <end position="159"/>
    </location>
</feature>
<dbReference type="Pfam" id="PF01597">
    <property type="entry name" value="GCV_H"/>
    <property type="match status" value="1"/>
</dbReference>
<comment type="subunit">
    <text evidence="5">The glycine cleavage system is composed of four proteins: P, T, L and H.</text>
</comment>
<dbReference type="PROSITE" id="PS00189">
    <property type="entry name" value="LIPOYL"/>
    <property type="match status" value="1"/>
</dbReference>
<dbReference type="PROSITE" id="PS50968">
    <property type="entry name" value="BIOTINYL_LIPOYL"/>
    <property type="match status" value="1"/>
</dbReference>
<evidence type="ECO:0000256" key="4">
    <source>
        <dbReference type="PIRSR" id="PIRSR617453-50"/>
    </source>
</evidence>
<dbReference type="Gene3D" id="2.40.50.100">
    <property type="match status" value="1"/>
</dbReference>
<dbReference type="InterPro" id="IPR017453">
    <property type="entry name" value="GCV_H_sub"/>
</dbReference>
<dbReference type="PANTHER" id="PTHR11715">
    <property type="entry name" value="GLYCINE CLEAVAGE SYSTEM H PROTEIN"/>
    <property type="match status" value="1"/>
</dbReference>
<evidence type="ECO:0000259" key="6">
    <source>
        <dbReference type="PROSITE" id="PS50968"/>
    </source>
</evidence>
<evidence type="ECO:0000313" key="7">
    <source>
        <dbReference type="EMBL" id="GMM35430.1"/>
    </source>
</evidence>
<reference evidence="7 8" key="1">
    <citation type="journal article" date="2023" name="Elife">
        <title>Identification of key yeast species and microbe-microbe interactions impacting larval growth of Drosophila in the wild.</title>
        <authorList>
            <person name="Mure A."/>
            <person name="Sugiura Y."/>
            <person name="Maeda R."/>
            <person name="Honda K."/>
            <person name="Sakurai N."/>
            <person name="Takahashi Y."/>
            <person name="Watada M."/>
            <person name="Katoh T."/>
            <person name="Gotoh A."/>
            <person name="Gotoh Y."/>
            <person name="Taniguchi I."/>
            <person name="Nakamura K."/>
            <person name="Hayashi T."/>
            <person name="Katayama T."/>
            <person name="Uemura T."/>
            <person name="Hattori Y."/>
        </authorList>
    </citation>
    <scope>NUCLEOTIDE SEQUENCE [LARGE SCALE GENOMIC DNA]</scope>
    <source>
        <strain evidence="7 8">SC-9</strain>
    </source>
</reference>
<dbReference type="GO" id="GO:0019464">
    <property type="term" value="P:glycine decarboxylation via glycine cleavage system"/>
    <property type="evidence" value="ECO:0007669"/>
    <property type="project" value="UniProtKB-UniRule"/>
</dbReference>
<dbReference type="GeneID" id="90073409"/>
<keyword evidence="2 4" id="KW-0450">Lipoyl</keyword>
<comment type="caution">
    <text evidence="7">The sequence shown here is derived from an EMBL/GenBank/DDBJ whole genome shotgun (WGS) entry which is preliminary data.</text>
</comment>
<evidence type="ECO:0000256" key="5">
    <source>
        <dbReference type="RuleBase" id="RU364055"/>
    </source>
</evidence>
<comment type="subcellular location">
    <subcellularLocation>
        <location evidence="5">Mitochondrion</location>
    </subcellularLocation>
</comment>
<keyword evidence="5" id="KW-0496">Mitochondrion</keyword>
<evidence type="ECO:0000256" key="3">
    <source>
        <dbReference type="ARBA" id="ARBA00022946"/>
    </source>
</evidence>
<evidence type="ECO:0000256" key="1">
    <source>
        <dbReference type="ARBA" id="ARBA00009249"/>
    </source>
</evidence>
<dbReference type="CDD" id="cd06848">
    <property type="entry name" value="GCS_H"/>
    <property type="match status" value="1"/>
</dbReference>
<dbReference type="NCBIfam" id="NF002270">
    <property type="entry name" value="PRK01202.1"/>
    <property type="match status" value="1"/>
</dbReference>
<dbReference type="InterPro" id="IPR003016">
    <property type="entry name" value="2-oxoA_DH_lipoyl-BS"/>
</dbReference>
<dbReference type="EMBL" id="BTFZ01000006">
    <property type="protein sequence ID" value="GMM35430.1"/>
    <property type="molecule type" value="Genomic_DNA"/>
</dbReference>
<keyword evidence="3 5" id="KW-0809">Transit peptide</keyword>
<proteinExistence type="inferred from homology"/>
<comment type="function">
    <text evidence="5">The H protein shuttles the methylamine group of glycine from the P protein to the T protein.</text>
</comment>
<accession>A0AAV5QLM2</accession>
<organism evidence="7 8">
    <name type="scientific">Saccharomycopsis crataegensis</name>
    <dbReference type="NCBI Taxonomy" id="43959"/>
    <lineage>
        <taxon>Eukaryota</taxon>
        <taxon>Fungi</taxon>
        <taxon>Dikarya</taxon>
        <taxon>Ascomycota</taxon>
        <taxon>Saccharomycotina</taxon>
        <taxon>Saccharomycetes</taxon>
        <taxon>Saccharomycopsidaceae</taxon>
        <taxon>Saccharomycopsis</taxon>
    </lineage>
</organism>
<feature type="modified residue" description="N6-lipoyllysine" evidence="4">
    <location>
        <position position="118"/>
    </location>
</feature>
<dbReference type="InterPro" id="IPR011053">
    <property type="entry name" value="Single_hybrid_motif"/>
</dbReference>
<dbReference type="AlphaFoldDB" id="A0AAV5QLM2"/>